<evidence type="ECO:0000313" key="2">
    <source>
        <dbReference type="EMBL" id="GAA2686524.1"/>
    </source>
</evidence>
<evidence type="ECO:0000313" key="3">
    <source>
        <dbReference type="Proteomes" id="UP001500994"/>
    </source>
</evidence>
<keyword evidence="3" id="KW-1185">Reference proteome</keyword>
<dbReference type="EMBL" id="BAAARK010000039">
    <property type="protein sequence ID" value="GAA2686524.1"/>
    <property type="molecule type" value="Genomic_DNA"/>
</dbReference>
<feature type="compositionally biased region" description="Basic residues" evidence="1">
    <location>
        <begin position="81"/>
        <end position="93"/>
    </location>
</feature>
<dbReference type="Proteomes" id="UP001500994">
    <property type="component" value="Unassembled WGS sequence"/>
</dbReference>
<accession>A0ABP6F9X6</accession>
<feature type="compositionally biased region" description="Basic and acidic residues" evidence="1">
    <location>
        <begin position="69"/>
        <end position="80"/>
    </location>
</feature>
<proteinExistence type="predicted"/>
<name>A0ABP6F9X6_9ACTN</name>
<sequence>MLPITPQGSAKQAKPDIPSGWPLDTQHYAVPPAFDATVWITTARNPNDGAPPGAWARGRPVGAGRRTPCPREGERAAERRARAKGKRAARRSARSPNVRRGNGPGGDRGKAGRRPYAGRYDRIGGK</sequence>
<protein>
    <submittedName>
        <fullName evidence="2">Uncharacterized protein</fullName>
    </submittedName>
</protein>
<feature type="compositionally biased region" description="Polar residues" evidence="1">
    <location>
        <begin position="1"/>
        <end position="10"/>
    </location>
</feature>
<comment type="caution">
    <text evidence="2">The sequence shown here is derived from an EMBL/GenBank/DDBJ whole genome shotgun (WGS) entry which is preliminary data.</text>
</comment>
<gene>
    <name evidence="2" type="ORF">GCM10009864_70190</name>
</gene>
<feature type="region of interest" description="Disordered" evidence="1">
    <location>
        <begin position="1"/>
        <end position="27"/>
    </location>
</feature>
<evidence type="ECO:0000256" key="1">
    <source>
        <dbReference type="SAM" id="MobiDB-lite"/>
    </source>
</evidence>
<feature type="region of interest" description="Disordered" evidence="1">
    <location>
        <begin position="41"/>
        <end position="126"/>
    </location>
</feature>
<organism evidence="2 3">
    <name type="scientific">Streptomyces lunalinharesii</name>
    <dbReference type="NCBI Taxonomy" id="333384"/>
    <lineage>
        <taxon>Bacteria</taxon>
        <taxon>Bacillati</taxon>
        <taxon>Actinomycetota</taxon>
        <taxon>Actinomycetes</taxon>
        <taxon>Kitasatosporales</taxon>
        <taxon>Streptomycetaceae</taxon>
        <taxon>Streptomyces</taxon>
    </lineage>
</organism>
<reference evidence="3" key="1">
    <citation type="journal article" date="2019" name="Int. J. Syst. Evol. Microbiol.">
        <title>The Global Catalogue of Microorganisms (GCM) 10K type strain sequencing project: providing services to taxonomists for standard genome sequencing and annotation.</title>
        <authorList>
            <consortium name="The Broad Institute Genomics Platform"/>
            <consortium name="The Broad Institute Genome Sequencing Center for Infectious Disease"/>
            <person name="Wu L."/>
            <person name="Ma J."/>
        </authorList>
    </citation>
    <scope>NUCLEOTIDE SEQUENCE [LARGE SCALE GENOMIC DNA]</scope>
    <source>
        <strain evidence="3">JCM 16374</strain>
    </source>
</reference>